<accession>A0AAN9V1Y1</accession>
<dbReference type="EMBL" id="JAKJXP020000042">
    <property type="protein sequence ID" value="KAK7752063.1"/>
    <property type="molecule type" value="Genomic_DNA"/>
</dbReference>
<proteinExistence type="predicted"/>
<reference evidence="2 3" key="1">
    <citation type="submission" date="2024-02" db="EMBL/GenBank/DDBJ databases">
        <title>De novo assembly and annotation of 12 fungi associated with fruit tree decline syndrome in Ontario, Canada.</title>
        <authorList>
            <person name="Sulman M."/>
            <person name="Ellouze W."/>
            <person name="Ilyukhin E."/>
        </authorList>
    </citation>
    <scope>NUCLEOTIDE SEQUENCE [LARGE SCALE GENOMIC DNA]</scope>
    <source>
        <strain evidence="2 3">M11/M66-122</strain>
    </source>
</reference>
<name>A0AAN9V1Y1_9PEZI</name>
<feature type="region of interest" description="Disordered" evidence="1">
    <location>
        <begin position="1"/>
        <end position="29"/>
    </location>
</feature>
<evidence type="ECO:0000313" key="3">
    <source>
        <dbReference type="Proteomes" id="UP001320420"/>
    </source>
</evidence>
<dbReference type="Proteomes" id="UP001320420">
    <property type="component" value="Unassembled WGS sequence"/>
</dbReference>
<comment type="caution">
    <text evidence="2">The sequence shown here is derived from an EMBL/GenBank/DDBJ whole genome shotgun (WGS) entry which is preliminary data.</text>
</comment>
<feature type="compositionally biased region" description="Polar residues" evidence="1">
    <location>
        <begin position="1"/>
        <end position="13"/>
    </location>
</feature>
<keyword evidence="3" id="KW-1185">Reference proteome</keyword>
<protein>
    <submittedName>
        <fullName evidence="2">Uncharacterized protein</fullName>
    </submittedName>
</protein>
<dbReference type="AlphaFoldDB" id="A0AAN9V1Y1"/>
<evidence type="ECO:0000256" key="1">
    <source>
        <dbReference type="SAM" id="MobiDB-lite"/>
    </source>
</evidence>
<evidence type="ECO:0000313" key="2">
    <source>
        <dbReference type="EMBL" id="KAK7752063.1"/>
    </source>
</evidence>
<organism evidence="2 3">
    <name type="scientific">Diatrype stigma</name>
    <dbReference type="NCBI Taxonomy" id="117547"/>
    <lineage>
        <taxon>Eukaryota</taxon>
        <taxon>Fungi</taxon>
        <taxon>Dikarya</taxon>
        <taxon>Ascomycota</taxon>
        <taxon>Pezizomycotina</taxon>
        <taxon>Sordariomycetes</taxon>
        <taxon>Xylariomycetidae</taxon>
        <taxon>Xylariales</taxon>
        <taxon>Diatrypaceae</taxon>
        <taxon>Diatrype</taxon>
    </lineage>
</organism>
<gene>
    <name evidence="2" type="ORF">SLS62_006029</name>
</gene>
<sequence>MLGIQQNQKNTHNVVIPPRPDGQHGAAVDPRALAARRGGHVDEAQRKVVYYLDARATAREEYDRAEYRNEYVHKLALTEDGKKVQAFDAWLDGKLMAAFMEKVQKAEGGGEEVGEGEEK</sequence>